<protein>
    <submittedName>
        <fullName evidence="2">Putative Serine/threonine protein kinase</fullName>
    </submittedName>
</protein>
<dbReference type="PANTHER" id="PTHR21310:SF15">
    <property type="entry name" value="AMINOGLYCOSIDE PHOSPHOTRANSFERASE DOMAIN-CONTAINING PROTEIN"/>
    <property type="match status" value="1"/>
</dbReference>
<dbReference type="GO" id="GO:0004674">
    <property type="term" value="F:protein serine/threonine kinase activity"/>
    <property type="evidence" value="ECO:0007669"/>
    <property type="project" value="UniProtKB-KW"/>
</dbReference>
<dbReference type="Gene3D" id="3.90.1200.10">
    <property type="match status" value="1"/>
</dbReference>
<accession>A0A0A1TNM9</accession>
<evidence type="ECO:0000313" key="3">
    <source>
        <dbReference type="Proteomes" id="UP000039046"/>
    </source>
</evidence>
<keyword evidence="3" id="KW-1185">Reference proteome</keyword>
<dbReference type="InterPro" id="IPR011009">
    <property type="entry name" value="Kinase-like_dom_sf"/>
</dbReference>
<gene>
    <name evidence="2" type="ORF">VHEMI07815</name>
</gene>
<keyword evidence="2" id="KW-0723">Serine/threonine-protein kinase</keyword>
<keyword evidence="2" id="KW-0418">Kinase</keyword>
<sequence length="87" mass="10086">MGLSEDHEIVFTPGDIAARNILIREGRIAAIIDWEFAGWYPAYWEYVFALRGLDNVDWNTLGTQVPSLFEEKYDQQYLAVRFILSLS</sequence>
<dbReference type="InterPro" id="IPR002575">
    <property type="entry name" value="Aminoglycoside_PTrfase"/>
</dbReference>
<dbReference type="Proteomes" id="UP000039046">
    <property type="component" value="Unassembled WGS sequence"/>
</dbReference>
<evidence type="ECO:0000259" key="1">
    <source>
        <dbReference type="Pfam" id="PF01636"/>
    </source>
</evidence>
<evidence type="ECO:0000313" key="2">
    <source>
        <dbReference type="EMBL" id="CEJ92147.1"/>
    </source>
</evidence>
<name>A0A0A1TNM9_9HYPO</name>
<dbReference type="InterPro" id="IPR051678">
    <property type="entry name" value="AGP_Transferase"/>
</dbReference>
<dbReference type="OrthoDB" id="2906425at2759"/>
<proteinExistence type="predicted"/>
<dbReference type="Pfam" id="PF01636">
    <property type="entry name" value="APH"/>
    <property type="match status" value="1"/>
</dbReference>
<dbReference type="STRING" id="1531966.A0A0A1TNM9"/>
<keyword evidence="2" id="KW-0808">Transferase</keyword>
<dbReference type="EMBL" id="CDHN01000004">
    <property type="protein sequence ID" value="CEJ92147.1"/>
    <property type="molecule type" value="Genomic_DNA"/>
</dbReference>
<organism evidence="2 3">
    <name type="scientific">[Torrubiella] hemipterigena</name>
    <dbReference type="NCBI Taxonomy" id="1531966"/>
    <lineage>
        <taxon>Eukaryota</taxon>
        <taxon>Fungi</taxon>
        <taxon>Dikarya</taxon>
        <taxon>Ascomycota</taxon>
        <taxon>Pezizomycotina</taxon>
        <taxon>Sordariomycetes</taxon>
        <taxon>Hypocreomycetidae</taxon>
        <taxon>Hypocreales</taxon>
        <taxon>Clavicipitaceae</taxon>
        <taxon>Clavicipitaceae incertae sedis</taxon>
        <taxon>'Torrubiella' clade</taxon>
    </lineage>
</organism>
<dbReference type="HOGENOM" id="CLU_021768_8_3_1"/>
<dbReference type="AlphaFoldDB" id="A0A0A1TNM9"/>
<dbReference type="PANTHER" id="PTHR21310">
    <property type="entry name" value="AMINOGLYCOSIDE PHOSPHOTRANSFERASE-RELATED-RELATED"/>
    <property type="match status" value="1"/>
</dbReference>
<feature type="domain" description="Aminoglycoside phosphotransferase" evidence="1">
    <location>
        <begin position="14"/>
        <end position="77"/>
    </location>
</feature>
<reference evidence="2 3" key="1">
    <citation type="journal article" date="2015" name="Genome Announc.">
        <title>Draft Genome Sequence and Gene Annotation of the Entomopathogenic Fungus Verticillium hemipterigenum.</title>
        <authorList>
            <person name="Horn F."/>
            <person name="Habel A."/>
            <person name="Scharf D.H."/>
            <person name="Dworschak J."/>
            <person name="Brakhage A.A."/>
            <person name="Guthke R."/>
            <person name="Hertweck C."/>
            <person name="Linde J."/>
        </authorList>
    </citation>
    <scope>NUCLEOTIDE SEQUENCE [LARGE SCALE GENOMIC DNA]</scope>
</reference>
<dbReference type="SUPFAM" id="SSF56112">
    <property type="entry name" value="Protein kinase-like (PK-like)"/>
    <property type="match status" value="1"/>
</dbReference>